<dbReference type="Pfam" id="PF00829">
    <property type="entry name" value="Ribosomal_L21p"/>
    <property type="match status" value="1"/>
</dbReference>
<dbReference type="EMBL" id="QHHQ01000003">
    <property type="protein sequence ID" value="RAI00774.1"/>
    <property type="molecule type" value="Genomic_DNA"/>
</dbReference>
<dbReference type="RefSeq" id="WP_111347164.1">
    <property type="nucleotide sequence ID" value="NZ_JAIWKD010000008.1"/>
</dbReference>
<comment type="similarity">
    <text evidence="1 4 5">Belongs to the bacterial ribosomal protein bL21 family.</text>
</comment>
<keyword evidence="2 4" id="KW-0689">Ribosomal protein</keyword>
<dbReference type="OrthoDB" id="9813334at2"/>
<protein>
    <recommendedName>
        <fullName evidence="4">Large ribosomal subunit protein bL21</fullName>
    </recommendedName>
</protein>
<dbReference type="PANTHER" id="PTHR21349:SF0">
    <property type="entry name" value="LARGE RIBOSOMAL SUBUNIT PROTEIN BL21M"/>
    <property type="match status" value="1"/>
</dbReference>
<sequence>MFAVIKTGGKQYKVSPGDELKVETVDGSAGDSISFDDVLMVGDGDSLSVGAPHVSGASVKAEIVDHVRARKIIIFKKRRRQNSRRRNGHRQPLTLVRITDIQASA</sequence>
<organism evidence="6 7">
    <name type="scientific">Acuticoccus sediminis</name>
    <dbReference type="NCBI Taxonomy" id="2184697"/>
    <lineage>
        <taxon>Bacteria</taxon>
        <taxon>Pseudomonadati</taxon>
        <taxon>Pseudomonadota</taxon>
        <taxon>Alphaproteobacteria</taxon>
        <taxon>Hyphomicrobiales</taxon>
        <taxon>Amorphaceae</taxon>
        <taxon>Acuticoccus</taxon>
    </lineage>
</organism>
<keyword evidence="7" id="KW-1185">Reference proteome</keyword>
<dbReference type="SUPFAM" id="SSF141091">
    <property type="entry name" value="L21p-like"/>
    <property type="match status" value="1"/>
</dbReference>
<dbReference type="GO" id="GO:0005737">
    <property type="term" value="C:cytoplasm"/>
    <property type="evidence" value="ECO:0007669"/>
    <property type="project" value="UniProtKB-ARBA"/>
</dbReference>
<reference evidence="6 7" key="1">
    <citation type="submission" date="2018-05" db="EMBL/GenBank/DDBJ databases">
        <title>Acuticoccus sediminis sp. nov., isolated from deep-sea sediment of Indian Ocean.</title>
        <authorList>
            <person name="Liu X."/>
            <person name="Lai Q."/>
            <person name="Du Y."/>
            <person name="Sun F."/>
            <person name="Zhang X."/>
            <person name="Wang S."/>
            <person name="Shao Z."/>
        </authorList>
    </citation>
    <scope>NUCLEOTIDE SEQUENCE [LARGE SCALE GENOMIC DNA]</scope>
    <source>
        <strain evidence="6 7">PTG4-2</strain>
    </source>
</reference>
<comment type="caution">
    <text evidence="6">The sequence shown here is derived from an EMBL/GenBank/DDBJ whole genome shotgun (WGS) entry which is preliminary data.</text>
</comment>
<evidence type="ECO:0000313" key="6">
    <source>
        <dbReference type="EMBL" id="RAI00774.1"/>
    </source>
</evidence>
<dbReference type="HAMAP" id="MF_01363">
    <property type="entry name" value="Ribosomal_bL21"/>
    <property type="match status" value="1"/>
</dbReference>
<dbReference type="AlphaFoldDB" id="A0A8B2NTG3"/>
<dbReference type="GO" id="GO:0005840">
    <property type="term" value="C:ribosome"/>
    <property type="evidence" value="ECO:0007669"/>
    <property type="project" value="UniProtKB-KW"/>
</dbReference>
<comment type="subunit">
    <text evidence="4">Part of the 50S ribosomal subunit. Contacts protein L20.</text>
</comment>
<dbReference type="InterPro" id="IPR036164">
    <property type="entry name" value="bL21-like_sf"/>
</dbReference>
<dbReference type="GO" id="GO:1990904">
    <property type="term" value="C:ribonucleoprotein complex"/>
    <property type="evidence" value="ECO:0007669"/>
    <property type="project" value="UniProtKB-KW"/>
</dbReference>
<dbReference type="InterPro" id="IPR028909">
    <property type="entry name" value="bL21-like"/>
</dbReference>
<evidence type="ECO:0000256" key="2">
    <source>
        <dbReference type="ARBA" id="ARBA00022980"/>
    </source>
</evidence>
<evidence type="ECO:0000256" key="1">
    <source>
        <dbReference type="ARBA" id="ARBA00008563"/>
    </source>
</evidence>
<keyword evidence="4 5" id="KW-0699">rRNA-binding</keyword>
<dbReference type="InterPro" id="IPR001787">
    <property type="entry name" value="Ribosomal_bL21"/>
</dbReference>
<dbReference type="GO" id="GO:0006412">
    <property type="term" value="P:translation"/>
    <property type="evidence" value="ECO:0007669"/>
    <property type="project" value="UniProtKB-UniRule"/>
</dbReference>
<evidence type="ECO:0000256" key="4">
    <source>
        <dbReference type="HAMAP-Rule" id="MF_01363"/>
    </source>
</evidence>
<keyword evidence="4 5" id="KW-0694">RNA-binding</keyword>
<keyword evidence="3 4" id="KW-0687">Ribonucleoprotein</keyword>
<dbReference type="GO" id="GO:0019843">
    <property type="term" value="F:rRNA binding"/>
    <property type="evidence" value="ECO:0007669"/>
    <property type="project" value="UniProtKB-UniRule"/>
</dbReference>
<accession>A0A8B2NTG3</accession>
<evidence type="ECO:0000313" key="7">
    <source>
        <dbReference type="Proteomes" id="UP000249590"/>
    </source>
</evidence>
<evidence type="ECO:0000256" key="5">
    <source>
        <dbReference type="RuleBase" id="RU000562"/>
    </source>
</evidence>
<dbReference type="Proteomes" id="UP000249590">
    <property type="component" value="Unassembled WGS sequence"/>
</dbReference>
<name>A0A8B2NTG3_9HYPH</name>
<evidence type="ECO:0000256" key="3">
    <source>
        <dbReference type="ARBA" id="ARBA00023274"/>
    </source>
</evidence>
<comment type="function">
    <text evidence="4 5">This protein binds to 23S rRNA in the presence of protein L20.</text>
</comment>
<proteinExistence type="inferred from homology"/>
<gene>
    <name evidence="4 6" type="primary">rplU</name>
    <name evidence="6" type="ORF">DLJ53_16150</name>
</gene>
<dbReference type="PANTHER" id="PTHR21349">
    <property type="entry name" value="50S RIBOSOMAL PROTEIN L21"/>
    <property type="match status" value="1"/>
</dbReference>
<dbReference type="GO" id="GO:0003735">
    <property type="term" value="F:structural constituent of ribosome"/>
    <property type="evidence" value="ECO:0007669"/>
    <property type="project" value="InterPro"/>
</dbReference>
<dbReference type="NCBIfam" id="TIGR00061">
    <property type="entry name" value="L21"/>
    <property type="match status" value="1"/>
</dbReference>